<gene>
    <name evidence="1" type="ORF">GCM10022287_13860</name>
</gene>
<dbReference type="InterPro" id="IPR050275">
    <property type="entry name" value="PGM_Phosphatase"/>
</dbReference>
<dbReference type="EMBL" id="BAABBW010000002">
    <property type="protein sequence ID" value="GAA4172663.1"/>
    <property type="molecule type" value="Genomic_DNA"/>
</dbReference>
<dbReference type="InterPro" id="IPR029033">
    <property type="entry name" value="His_PPase_superfam"/>
</dbReference>
<evidence type="ECO:0000313" key="1">
    <source>
        <dbReference type="EMBL" id="GAA4172663.1"/>
    </source>
</evidence>
<reference evidence="2" key="1">
    <citation type="journal article" date="2019" name="Int. J. Syst. Evol. Microbiol.">
        <title>The Global Catalogue of Microorganisms (GCM) 10K type strain sequencing project: providing services to taxonomists for standard genome sequencing and annotation.</title>
        <authorList>
            <consortium name="The Broad Institute Genomics Platform"/>
            <consortium name="The Broad Institute Genome Sequencing Center for Infectious Disease"/>
            <person name="Wu L."/>
            <person name="Ma J."/>
        </authorList>
    </citation>
    <scope>NUCLEOTIDE SEQUENCE [LARGE SCALE GENOMIC DNA]</scope>
    <source>
        <strain evidence="2">JCM 17591</strain>
    </source>
</reference>
<dbReference type="PANTHER" id="PTHR48100">
    <property type="entry name" value="BROAD-SPECIFICITY PHOSPHATASE YOR283W-RELATED"/>
    <property type="match status" value="1"/>
</dbReference>
<dbReference type="SMART" id="SM00855">
    <property type="entry name" value="PGAM"/>
    <property type="match status" value="1"/>
</dbReference>
<dbReference type="PANTHER" id="PTHR48100:SF58">
    <property type="entry name" value="PE-PGRS FAMILY PROTEIN PE_PGRS11"/>
    <property type="match status" value="1"/>
</dbReference>
<keyword evidence="2" id="KW-1185">Reference proteome</keyword>
<evidence type="ECO:0000313" key="2">
    <source>
        <dbReference type="Proteomes" id="UP001501079"/>
    </source>
</evidence>
<comment type="caution">
    <text evidence="1">The sequence shown here is derived from an EMBL/GenBank/DDBJ whole genome shotgun (WGS) entry which is preliminary data.</text>
</comment>
<dbReference type="Pfam" id="PF00300">
    <property type="entry name" value="His_Phos_1"/>
    <property type="match status" value="1"/>
</dbReference>
<name>A0ABP7ZX95_9MICO</name>
<dbReference type="InterPro" id="IPR013078">
    <property type="entry name" value="His_Pase_superF_clade-1"/>
</dbReference>
<accession>A0ABP7ZX95</accession>
<dbReference type="Gene3D" id="3.40.50.1240">
    <property type="entry name" value="Phosphoglycerate mutase-like"/>
    <property type="match status" value="1"/>
</dbReference>
<organism evidence="1 2">
    <name type="scientific">Gryllotalpicola koreensis</name>
    <dbReference type="NCBI Taxonomy" id="993086"/>
    <lineage>
        <taxon>Bacteria</taxon>
        <taxon>Bacillati</taxon>
        <taxon>Actinomycetota</taxon>
        <taxon>Actinomycetes</taxon>
        <taxon>Micrococcales</taxon>
        <taxon>Microbacteriaceae</taxon>
        <taxon>Gryllotalpicola</taxon>
    </lineage>
</organism>
<dbReference type="CDD" id="cd07067">
    <property type="entry name" value="HP_PGM_like"/>
    <property type="match status" value="1"/>
</dbReference>
<dbReference type="SUPFAM" id="SSF53254">
    <property type="entry name" value="Phosphoglycerate mutase-like"/>
    <property type="match status" value="1"/>
</dbReference>
<sequence length="251" mass="26161">MAALVETRDNGALRDQKPVSARLSGVSASVGRVRLLLIRHGQTPANVAGVLDTAAPGPGLTELGERQARAVPHALRDENVQGIYASRLVRTQLTASPLSSERALDVVVHDGLHEIEAGALEAKSDESSIKAYLDTIIRWGTGELDARMPGASDGHTFFGRFDAAVAEIAGAHDDTVVVFSHGAAIRAWVGARALNASGEFTLKNPLDNTGVAVLDGSLAHGWDLVSWAGTPVGGESLVDRAAPDPTGEAVE</sequence>
<dbReference type="Proteomes" id="UP001501079">
    <property type="component" value="Unassembled WGS sequence"/>
</dbReference>
<dbReference type="PROSITE" id="PS00175">
    <property type="entry name" value="PG_MUTASE"/>
    <property type="match status" value="1"/>
</dbReference>
<protein>
    <submittedName>
        <fullName evidence="1">Histidine phosphatase family protein</fullName>
    </submittedName>
</protein>
<proteinExistence type="predicted"/>
<dbReference type="InterPro" id="IPR001345">
    <property type="entry name" value="PG/BPGM_mutase_AS"/>
</dbReference>